<evidence type="ECO:0008006" key="3">
    <source>
        <dbReference type="Google" id="ProtNLM"/>
    </source>
</evidence>
<evidence type="ECO:0000313" key="2">
    <source>
        <dbReference type="Proteomes" id="UP001596957"/>
    </source>
</evidence>
<comment type="caution">
    <text evidence="1">The sequence shown here is derived from an EMBL/GenBank/DDBJ whole genome shotgun (WGS) entry which is preliminary data.</text>
</comment>
<proteinExistence type="predicted"/>
<sequence length="69" mass="7912">MGGQRYHLTLTLDGRSAMHGWWGREATARHQFASWIGERGRPGARIVLVDEQEHRVLASWTDEADRLPD</sequence>
<dbReference type="EMBL" id="JBHTEC010000010">
    <property type="protein sequence ID" value="MFD0289614.1"/>
    <property type="molecule type" value="Genomic_DNA"/>
</dbReference>
<dbReference type="Proteomes" id="UP001596957">
    <property type="component" value="Unassembled WGS sequence"/>
</dbReference>
<gene>
    <name evidence="1" type="ORF">ACFQZP_50120</name>
</gene>
<keyword evidence="2" id="KW-1185">Reference proteome</keyword>
<evidence type="ECO:0000313" key="1">
    <source>
        <dbReference type="EMBL" id="MFD0289614.1"/>
    </source>
</evidence>
<dbReference type="RefSeq" id="WP_381264732.1">
    <property type="nucleotide sequence ID" value="NZ_JBHTBI010000120.1"/>
</dbReference>
<organism evidence="1 2">
    <name type="scientific">Streptomyces lutosisoli</name>
    <dbReference type="NCBI Taxonomy" id="2665721"/>
    <lineage>
        <taxon>Bacteria</taxon>
        <taxon>Bacillati</taxon>
        <taxon>Actinomycetota</taxon>
        <taxon>Actinomycetes</taxon>
        <taxon>Kitasatosporales</taxon>
        <taxon>Streptomycetaceae</taxon>
        <taxon>Streptomyces</taxon>
    </lineage>
</organism>
<accession>A0ABW2W026</accession>
<reference evidence="2" key="1">
    <citation type="journal article" date="2019" name="Int. J. Syst. Evol. Microbiol.">
        <title>The Global Catalogue of Microorganisms (GCM) 10K type strain sequencing project: providing services to taxonomists for standard genome sequencing and annotation.</title>
        <authorList>
            <consortium name="The Broad Institute Genomics Platform"/>
            <consortium name="The Broad Institute Genome Sequencing Center for Infectious Disease"/>
            <person name="Wu L."/>
            <person name="Ma J."/>
        </authorList>
    </citation>
    <scope>NUCLEOTIDE SEQUENCE [LARGE SCALE GENOMIC DNA]</scope>
    <source>
        <strain evidence="2">CGMCC 4.7198</strain>
    </source>
</reference>
<protein>
    <recommendedName>
        <fullName evidence="3">ABM domain-containing protein</fullName>
    </recommendedName>
</protein>
<name>A0ABW2W026_9ACTN</name>